<feature type="transmembrane region" description="Helical" evidence="6">
    <location>
        <begin position="279"/>
        <end position="299"/>
    </location>
</feature>
<feature type="region of interest" description="Disordered" evidence="5">
    <location>
        <begin position="1"/>
        <end position="23"/>
    </location>
</feature>
<feature type="transmembrane region" description="Helical" evidence="6">
    <location>
        <begin position="342"/>
        <end position="361"/>
    </location>
</feature>
<name>A0AAW8F8G1_9ACTN</name>
<feature type="region of interest" description="Disordered" evidence="5">
    <location>
        <begin position="455"/>
        <end position="475"/>
    </location>
</feature>
<feature type="compositionally biased region" description="Basic and acidic residues" evidence="5">
    <location>
        <begin position="514"/>
        <end position="539"/>
    </location>
</feature>
<dbReference type="Pfam" id="PF07690">
    <property type="entry name" value="MFS_1"/>
    <property type="match status" value="1"/>
</dbReference>
<evidence type="ECO:0000256" key="5">
    <source>
        <dbReference type="SAM" id="MobiDB-lite"/>
    </source>
</evidence>
<feature type="transmembrane region" description="Helical" evidence="6">
    <location>
        <begin position="181"/>
        <end position="202"/>
    </location>
</feature>
<dbReference type="InterPro" id="IPR020846">
    <property type="entry name" value="MFS_dom"/>
</dbReference>
<feature type="transmembrane region" description="Helical" evidence="6">
    <location>
        <begin position="145"/>
        <end position="169"/>
    </location>
</feature>
<feature type="transmembrane region" description="Helical" evidence="6">
    <location>
        <begin position="305"/>
        <end position="330"/>
    </location>
</feature>
<evidence type="ECO:0000313" key="9">
    <source>
        <dbReference type="Proteomes" id="UP001234216"/>
    </source>
</evidence>
<dbReference type="InterPro" id="IPR050327">
    <property type="entry name" value="Proton-linked_MCT"/>
</dbReference>
<feature type="transmembrane region" description="Helical" evidence="6">
    <location>
        <begin position="412"/>
        <end position="431"/>
    </location>
</feature>
<dbReference type="AlphaFoldDB" id="A0AAW8F8G1"/>
<dbReference type="EMBL" id="JAUSZV010000005">
    <property type="protein sequence ID" value="MDQ0906379.1"/>
    <property type="molecule type" value="Genomic_DNA"/>
</dbReference>
<evidence type="ECO:0000256" key="1">
    <source>
        <dbReference type="ARBA" id="ARBA00004651"/>
    </source>
</evidence>
<dbReference type="PROSITE" id="PS50850">
    <property type="entry name" value="MFS"/>
    <property type="match status" value="1"/>
</dbReference>
<evidence type="ECO:0000256" key="3">
    <source>
        <dbReference type="ARBA" id="ARBA00022989"/>
    </source>
</evidence>
<comment type="subcellular location">
    <subcellularLocation>
        <location evidence="1">Cell membrane</location>
        <topology evidence="1">Multi-pass membrane protein</topology>
    </subcellularLocation>
</comment>
<comment type="caution">
    <text evidence="8">The sequence shown here is derived from an EMBL/GenBank/DDBJ whole genome shotgun (WGS) entry which is preliminary data.</text>
</comment>
<protein>
    <submittedName>
        <fullName evidence="8">MFS family permease</fullName>
    </submittedName>
</protein>
<dbReference type="Gene3D" id="1.20.1250.20">
    <property type="entry name" value="MFS general substrate transporter like domains"/>
    <property type="match status" value="2"/>
</dbReference>
<feature type="region of interest" description="Disordered" evidence="5">
    <location>
        <begin position="489"/>
        <end position="539"/>
    </location>
</feature>
<dbReference type="PANTHER" id="PTHR11360">
    <property type="entry name" value="MONOCARBOXYLATE TRANSPORTER"/>
    <property type="match status" value="1"/>
</dbReference>
<dbReference type="SUPFAM" id="SSF103473">
    <property type="entry name" value="MFS general substrate transporter"/>
    <property type="match status" value="1"/>
</dbReference>
<accession>A0AAW8F8G1</accession>
<feature type="domain" description="Major facilitator superfamily (MFS) profile" evidence="7">
    <location>
        <begin position="49"/>
        <end position="457"/>
    </location>
</feature>
<keyword evidence="2 6" id="KW-0812">Transmembrane</keyword>
<dbReference type="CDD" id="cd17353">
    <property type="entry name" value="MFS_OFA_like"/>
    <property type="match status" value="1"/>
</dbReference>
<evidence type="ECO:0000256" key="4">
    <source>
        <dbReference type="ARBA" id="ARBA00023136"/>
    </source>
</evidence>
<dbReference type="GO" id="GO:0005886">
    <property type="term" value="C:plasma membrane"/>
    <property type="evidence" value="ECO:0007669"/>
    <property type="project" value="UniProtKB-SubCell"/>
</dbReference>
<feature type="transmembrane region" description="Helical" evidence="6">
    <location>
        <begin position="52"/>
        <end position="70"/>
    </location>
</feature>
<feature type="transmembrane region" description="Helical" evidence="6">
    <location>
        <begin position="208"/>
        <end position="229"/>
    </location>
</feature>
<reference evidence="8" key="1">
    <citation type="submission" date="2023-07" db="EMBL/GenBank/DDBJ databases">
        <title>Comparative genomics of wheat-associated soil bacteria to identify genetic determinants of phenazine resistance.</title>
        <authorList>
            <person name="Mouncey N."/>
        </authorList>
    </citation>
    <scope>NUCLEOTIDE SEQUENCE</scope>
    <source>
        <strain evidence="8">V4I22</strain>
    </source>
</reference>
<evidence type="ECO:0000259" key="7">
    <source>
        <dbReference type="PROSITE" id="PS50850"/>
    </source>
</evidence>
<keyword evidence="3 6" id="KW-1133">Transmembrane helix</keyword>
<dbReference type="GO" id="GO:0022857">
    <property type="term" value="F:transmembrane transporter activity"/>
    <property type="evidence" value="ECO:0007669"/>
    <property type="project" value="InterPro"/>
</dbReference>
<feature type="transmembrane region" description="Helical" evidence="6">
    <location>
        <begin position="90"/>
        <end position="109"/>
    </location>
</feature>
<dbReference type="InterPro" id="IPR011701">
    <property type="entry name" value="MFS"/>
</dbReference>
<organism evidence="8 9">
    <name type="scientific">Streptomyces canus</name>
    <dbReference type="NCBI Taxonomy" id="58343"/>
    <lineage>
        <taxon>Bacteria</taxon>
        <taxon>Bacillati</taxon>
        <taxon>Actinomycetota</taxon>
        <taxon>Actinomycetes</taxon>
        <taxon>Kitasatosporales</taxon>
        <taxon>Streptomycetaceae</taxon>
        <taxon>Streptomyces</taxon>
        <taxon>Streptomyces aurantiacus group</taxon>
    </lineage>
</organism>
<dbReference type="Proteomes" id="UP001234216">
    <property type="component" value="Unassembled WGS sequence"/>
</dbReference>
<keyword evidence="4 6" id="KW-0472">Membrane</keyword>
<dbReference type="InterPro" id="IPR036259">
    <property type="entry name" value="MFS_trans_sf"/>
</dbReference>
<feature type="compositionally biased region" description="Basic residues" evidence="5">
    <location>
        <begin position="806"/>
        <end position="817"/>
    </location>
</feature>
<evidence type="ECO:0000256" key="2">
    <source>
        <dbReference type="ARBA" id="ARBA00022692"/>
    </source>
</evidence>
<sequence>MTADPYAARSETDKTAHSTAAQRPYREVTDAGGRVYRIGETDRDILGHSRKLMVYLPWITMMAISVFEYAYGSAEDTLSHAHGWTQSNTFWILSVWVFFQAGIAFPAGWLREKGILTARKAMYIGSGMCLVGFLALSHLDNVLLAILGFGVVGGIGAGLVYATCINMVGKWFPERRGAKTGFVNGGFAYGSLPFIFIFNYGFDTANYHRVLDLIGCYVLIVVVGCAFFFKDPPKNWWPADIDPLTHGGSEKGAGALAKNPPAVRQYTPKEAVRTGMLPLMWVALVMTAGVSIFGISFQVDYAKEVGFGPLVAASSMGVMAVINGIGRGVVGWLSDKWGRKSTLVFVIVVLGLAQFGVIWAGDIRSESLFLVFAFLSGFGGGAFYPLFAALTPDYFGENFNASNYGLVYSGKLISGLFGGGLGSMVVAAWGYDGAYALAGATSMVAAAITPAATAAGTAPGRHLGTAAPSRGLSGAVRTDQAALRLGVRRGRAASSDGPVPAAHPWPRGSALRPRGSEAARQRGSDRNRETRNAKTAGPERGRAAWMLGCPSVRLPGRLGRLGRLGRQPVASRPRRRRCPCRCPCRGQDRRLLLAVVVHLPRVFSVPAHDRGGALLVAVGDRGDQLTVLDPGLAAALPGDRRVVPAHPAIHLPRQLRQDRVARQLHDRGVQSGVQSHRGIHVVRGDRTLTLRTQLLQHGDTGTARVRRGQPSRLGLQQRPHGQKLISLLVRRLMHERTLSRPQIHPALSVQPLQRLPHRLPRHPQMPGQLTLHQMLTRLQSPRRDQFEQCPVNTVAQRTGTLEPGHRPVRQSCRRQHRGPSCTASFRCS</sequence>
<dbReference type="PANTHER" id="PTHR11360:SF304">
    <property type="entry name" value="MFS DOMAIN-CONTAINING PROTEIN"/>
    <property type="match status" value="1"/>
</dbReference>
<gene>
    <name evidence="8" type="ORF">QFZ22_002364</name>
</gene>
<feature type="region of interest" description="Disordered" evidence="5">
    <location>
        <begin position="799"/>
        <end position="828"/>
    </location>
</feature>
<feature type="transmembrane region" description="Helical" evidence="6">
    <location>
        <begin position="367"/>
        <end position="391"/>
    </location>
</feature>
<proteinExistence type="predicted"/>
<evidence type="ECO:0000256" key="6">
    <source>
        <dbReference type="SAM" id="Phobius"/>
    </source>
</evidence>
<evidence type="ECO:0000313" key="8">
    <source>
        <dbReference type="EMBL" id="MDQ0906379.1"/>
    </source>
</evidence>